<keyword evidence="2" id="KW-1185">Reference proteome</keyword>
<dbReference type="EMBL" id="PHHE01000001">
    <property type="protein sequence ID" value="PKA71014.1"/>
    <property type="molecule type" value="Genomic_DNA"/>
</dbReference>
<proteinExistence type="predicted"/>
<accession>A0ABX4Q2K7</accession>
<comment type="caution">
    <text evidence="1">The sequence shown here is derived from an EMBL/GenBank/DDBJ whole genome shotgun (WGS) entry which is preliminary data.</text>
</comment>
<reference evidence="1 2" key="1">
    <citation type="submission" date="2017-11" db="EMBL/GenBank/DDBJ databases">
        <title>Genome sequencing of a diverse group of Pseudomonas species.</title>
        <authorList>
            <person name="Loper J."/>
        </authorList>
    </citation>
    <scope>NUCLEOTIDE SEQUENCE [LARGE SCALE GENOMIC DNA]</scope>
    <source>
        <strain evidence="1 2">LMG 25716</strain>
    </source>
</reference>
<sequence length="41" mass="4615">MMIYSGSQGGQIPHLKNYKTDEPKESLNALCSSCRAQRLCR</sequence>
<evidence type="ECO:0000313" key="1">
    <source>
        <dbReference type="EMBL" id="PKA71014.1"/>
    </source>
</evidence>
<name>A0ABX4Q2K7_9PSED</name>
<protein>
    <submittedName>
        <fullName evidence="1">Uncharacterized protein</fullName>
    </submittedName>
</protein>
<gene>
    <name evidence="1" type="ORF">ATI02_3965</name>
</gene>
<dbReference type="Proteomes" id="UP000232455">
    <property type="component" value="Unassembled WGS sequence"/>
</dbReference>
<evidence type="ECO:0000313" key="2">
    <source>
        <dbReference type="Proteomes" id="UP000232455"/>
    </source>
</evidence>
<organism evidence="1 2">
    <name type="scientific">Pseudomonas baetica</name>
    <dbReference type="NCBI Taxonomy" id="674054"/>
    <lineage>
        <taxon>Bacteria</taxon>
        <taxon>Pseudomonadati</taxon>
        <taxon>Pseudomonadota</taxon>
        <taxon>Gammaproteobacteria</taxon>
        <taxon>Pseudomonadales</taxon>
        <taxon>Pseudomonadaceae</taxon>
        <taxon>Pseudomonas</taxon>
    </lineage>
</organism>